<proteinExistence type="predicted"/>
<sequence length="224" mass="24468">VSSSAVDSRRLLAPALYEGGSPKPGRLKGLPLEADAQLKPFLRGDQAPHPLASPSPPLSAGPRPNLCSGFSSLSCLATTVRLCTSEEAGQHPKAIARLLQQHEEDKKKWALQVEKERELELGEKLDEQRRVLEKEHEEALQGKDKVHSGGCGMDPSFHLPSSHGDPHWPLPHTSGPQAVGLFRGGVCRSLDLSFRASKSLAPCFVLSWLRDVFSFHFKSNPFSL</sequence>
<feature type="region of interest" description="Disordered" evidence="1">
    <location>
        <begin position="1"/>
        <end position="63"/>
    </location>
</feature>
<reference evidence="2" key="1">
    <citation type="submission" date="2025-08" db="UniProtKB">
        <authorList>
            <consortium name="Ensembl"/>
        </authorList>
    </citation>
    <scope>IDENTIFICATION</scope>
</reference>
<dbReference type="AlphaFoldDB" id="A0A8D1I7V1"/>
<organism evidence="2 3">
    <name type="scientific">Sus scrofa</name>
    <name type="common">Pig</name>
    <dbReference type="NCBI Taxonomy" id="9823"/>
    <lineage>
        <taxon>Eukaryota</taxon>
        <taxon>Metazoa</taxon>
        <taxon>Chordata</taxon>
        <taxon>Craniata</taxon>
        <taxon>Vertebrata</taxon>
        <taxon>Euteleostomi</taxon>
        <taxon>Mammalia</taxon>
        <taxon>Eutheria</taxon>
        <taxon>Laurasiatheria</taxon>
        <taxon>Artiodactyla</taxon>
        <taxon>Suina</taxon>
        <taxon>Suidae</taxon>
        <taxon>Sus</taxon>
    </lineage>
</organism>
<evidence type="ECO:0000313" key="3">
    <source>
        <dbReference type="Proteomes" id="UP000694728"/>
    </source>
</evidence>
<dbReference type="Ensembl" id="ENSSSCT00045041253.1">
    <property type="protein sequence ID" value="ENSSSCP00045028633.1"/>
    <property type="gene ID" value="ENSSSCG00045024208.1"/>
</dbReference>
<accession>A0A8D1I7V1</accession>
<evidence type="ECO:0000313" key="2">
    <source>
        <dbReference type="Ensembl" id="ENSSSCP00045028633.1"/>
    </source>
</evidence>
<protein>
    <submittedName>
        <fullName evidence="2">Uncharacterized protein</fullName>
    </submittedName>
</protein>
<dbReference type="Proteomes" id="UP000694728">
    <property type="component" value="Unplaced"/>
</dbReference>
<evidence type="ECO:0000256" key="1">
    <source>
        <dbReference type="SAM" id="MobiDB-lite"/>
    </source>
</evidence>
<name>A0A8D1I7V1_PIG</name>